<feature type="signal peptide" evidence="1">
    <location>
        <begin position="1"/>
        <end position="22"/>
    </location>
</feature>
<reference evidence="2 3" key="1">
    <citation type="journal article" date="2018" name="J. Microbiol.">
        <title>Bacillus spongiae sp. nov., isolated from sponge of Jeju Island.</title>
        <authorList>
            <person name="Lee G.E."/>
            <person name="Im W.T."/>
            <person name="Park J.S."/>
        </authorList>
    </citation>
    <scope>NUCLEOTIDE SEQUENCE [LARGE SCALE GENOMIC DNA]</scope>
    <source>
        <strain evidence="2 3">135PIL107-10</strain>
    </source>
</reference>
<organism evidence="2 3">
    <name type="scientific">Bacillus spongiae</name>
    <dbReference type="NCBI Taxonomy" id="2683610"/>
    <lineage>
        <taxon>Bacteria</taxon>
        <taxon>Bacillati</taxon>
        <taxon>Bacillota</taxon>
        <taxon>Bacilli</taxon>
        <taxon>Bacillales</taxon>
        <taxon>Bacillaceae</taxon>
        <taxon>Bacillus</taxon>
    </lineage>
</organism>
<evidence type="ECO:0000313" key="2">
    <source>
        <dbReference type="EMBL" id="MEI5907675.1"/>
    </source>
</evidence>
<keyword evidence="1" id="KW-0732">Signal</keyword>
<proteinExistence type="predicted"/>
<dbReference type="RefSeq" id="WP_336587115.1">
    <property type="nucleotide sequence ID" value="NZ_JBBAXC010000008.1"/>
</dbReference>
<gene>
    <name evidence="2" type="ORF">WAK64_11470</name>
</gene>
<protein>
    <recommendedName>
        <fullName evidence="4">Phosphatase</fullName>
    </recommendedName>
</protein>
<accession>A0ABU8HE96</accession>
<sequence>MKTLTLMATCCMLMMMVMLIQAGGTGVSTLNQSFIIPESEPNTLQLFQLA</sequence>
<evidence type="ECO:0000313" key="3">
    <source>
        <dbReference type="Proteomes" id="UP001312865"/>
    </source>
</evidence>
<feature type="chain" id="PRO_5047221028" description="Phosphatase" evidence="1">
    <location>
        <begin position="23"/>
        <end position="50"/>
    </location>
</feature>
<dbReference type="EMBL" id="JBBAXC010000008">
    <property type="protein sequence ID" value="MEI5907675.1"/>
    <property type="molecule type" value="Genomic_DNA"/>
</dbReference>
<dbReference type="Proteomes" id="UP001312865">
    <property type="component" value="Unassembled WGS sequence"/>
</dbReference>
<keyword evidence="3" id="KW-1185">Reference proteome</keyword>
<comment type="caution">
    <text evidence="2">The sequence shown here is derived from an EMBL/GenBank/DDBJ whole genome shotgun (WGS) entry which is preliminary data.</text>
</comment>
<name>A0ABU8HE96_9BACI</name>
<evidence type="ECO:0008006" key="4">
    <source>
        <dbReference type="Google" id="ProtNLM"/>
    </source>
</evidence>
<evidence type="ECO:0000256" key="1">
    <source>
        <dbReference type="SAM" id="SignalP"/>
    </source>
</evidence>